<dbReference type="PANTHER" id="PTHR22893">
    <property type="entry name" value="NADH OXIDOREDUCTASE-RELATED"/>
    <property type="match status" value="1"/>
</dbReference>
<name>A0ABY5IRR7_9FLAO</name>
<dbReference type="CDD" id="cd02933">
    <property type="entry name" value="OYE_like_FMN"/>
    <property type="match status" value="1"/>
</dbReference>
<dbReference type="SUPFAM" id="SSF51395">
    <property type="entry name" value="FMN-linked oxidoreductases"/>
    <property type="match status" value="1"/>
</dbReference>
<dbReference type="InterPro" id="IPR013785">
    <property type="entry name" value="Aldolase_TIM"/>
</dbReference>
<dbReference type="RefSeq" id="WP_256550645.1">
    <property type="nucleotide sequence ID" value="NZ_CP101751.1"/>
</dbReference>
<evidence type="ECO:0000259" key="1">
    <source>
        <dbReference type="Pfam" id="PF00724"/>
    </source>
</evidence>
<reference evidence="2" key="1">
    <citation type="submission" date="2022-07" db="EMBL/GenBank/DDBJ databases">
        <title>Isolation, identification, and degradation of a PFOSA degrading strain from sewage treatment plant.</title>
        <authorList>
            <person name="Zhang L."/>
            <person name="Huo Y."/>
        </authorList>
    </citation>
    <scope>NUCLEOTIDE SEQUENCE</scope>
    <source>
        <strain evidence="2">C1</strain>
    </source>
</reference>
<dbReference type="Pfam" id="PF00724">
    <property type="entry name" value="Oxidored_FMN"/>
    <property type="match status" value="1"/>
</dbReference>
<protein>
    <submittedName>
        <fullName evidence="2">Alkene reductase</fullName>
    </submittedName>
</protein>
<accession>A0ABY5IRR7</accession>
<dbReference type="Gene3D" id="3.20.20.70">
    <property type="entry name" value="Aldolase class I"/>
    <property type="match status" value="1"/>
</dbReference>
<dbReference type="EMBL" id="CP101751">
    <property type="protein sequence ID" value="UUC44960.1"/>
    <property type="molecule type" value="Genomic_DNA"/>
</dbReference>
<sequence length="372" mass="41372">MLFKKYLLGKLELQNRIVMPPMTRSRAAKEDIATSLMAEYYRQRSTAGLIVSEGTQISRQGQGYAWTPGIYTTEQIAGWRKVTDAVHKENGIIFAQLWHVGRVSHISLQENNQPPVSSSELVAEGVSVFIDPEGRGPENGVGEMIQHSKPRALTQPEIQAIIKDYAQAAQNAISAGFDGIELHAANGYLINQFIDSQANNRTDNYGGSLENRLRFLKEVVQSITAAIGNEKVGVRLAPLTTLQGTVDDNPVETYTEAVKLLETLQVAYIHIAEADWEDAPVMEVAFKESIRAHFSGTLIYSGKYTKERAEEALQQGWADLIGFGRPFIANPDLPYRLENDLPLNEPKRAYFFGGSVTGYTDYPFYNTTTNTF</sequence>
<proteinExistence type="predicted"/>
<evidence type="ECO:0000313" key="3">
    <source>
        <dbReference type="Proteomes" id="UP001059844"/>
    </source>
</evidence>
<dbReference type="InterPro" id="IPR045247">
    <property type="entry name" value="Oye-like"/>
</dbReference>
<dbReference type="InterPro" id="IPR001155">
    <property type="entry name" value="OxRdtase_FMN_N"/>
</dbReference>
<dbReference type="PANTHER" id="PTHR22893:SF91">
    <property type="entry name" value="NADPH DEHYDROGENASE 2-RELATED"/>
    <property type="match status" value="1"/>
</dbReference>
<evidence type="ECO:0000313" key="2">
    <source>
        <dbReference type="EMBL" id="UUC44960.1"/>
    </source>
</evidence>
<keyword evidence="3" id="KW-1185">Reference proteome</keyword>
<organism evidence="2 3">
    <name type="scientific">Flavobacterium cerinum</name>
    <dbReference type="NCBI Taxonomy" id="2502784"/>
    <lineage>
        <taxon>Bacteria</taxon>
        <taxon>Pseudomonadati</taxon>
        <taxon>Bacteroidota</taxon>
        <taxon>Flavobacteriia</taxon>
        <taxon>Flavobacteriales</taxon>
        <taxon>Flavobacteriaceae</taxon>
        <taxon>Flavobacterium</taxon>
    </lineage>
</organism>
<dbReference type="Proteomes" id="UP001059844">
    <property type="component" value="Chromosome"/>
</dbReference>
<gene>
    <name evidence="2" type="ORF">NOX80_15185</name>
</gene>
<feature type="domain" description="NADH:flavin oxidoreductase/NADH oxidase N-terminal" evidence="1">
    <location>
        <begin position="2"/>
        <end position="344"/>
    </location>
</feature>